<dbReference type="InterPro" id="IPR007454">
    <property type="entry name" value="UPF0250_YbeD-like"/>
</dbReference>
<proteinExistence type="predicted"/>
<dbReference type="InterPro" id="IPR027471">
    <property type="entry name" value="YbeD-like_sf"/>
</dbReference>
<protein>
    <submittedName>
        <fullName evidence="1">DUF493 family protein</fullName>
    </submittedName>
</protein>
<gene>
    <name evidence="1" type="ORF">H2O64_04920</name>
</gene>
<dbReference type="EMBL" id="JACGWS010000002">
    <property type="protein sequence ID" value="MBC8754001.1"/>
    <property type="molecule type" value="Genomic_DNA"/>
</dbReference>
<keyword evidence="2" id="KW-1185">Reference proteome</keyword>
<evidence type="ECO:0000313" key="2">
    <source>
        <dbReference type="Proteomes" id="UP000619238"/>
    </source>
</evidence>
<dbReference type="RefSeq" id="WP_187561035.1">
    <property type="nucleotide sequence ID" value="NZ_JACGWS010000002.1"/>
</dbReference>
<evidence type="ECO:0000313" key="1">
    <source>
        <dbReference type="EMBL" id="MBC8754001.1"/>
    </source>
</evidence>
<reference evidence="1 2" key="1">
    <citation type="submission" date="2020-07" db="EMBL/GenBank/DDBJ databases">
        <title>Description of Kordia aestuariivivens sp. nov., isolated from a tidal flat.</title>
        <authorList>
            <person name="Park S."/>
            <person name="Yoon J.-H."/>
        </authorList>
    </citation>
    <scope>NUCLEOTIDE SEQUENCE [LARGE SCALE GENOMIC DNA]</scope>
    <source>
        <strain evidence="1 2">YSTF-M3</strain>
    </source>
</reference>
<dbReference type="Gene3D" id="3.30.70.260">
    <property type="match status" value="1"/>
</dbReference>
<dbReference type="SUPFAM" id="SSF117991">
    <property type="entry name" value="YbeD/HP0495-like"/>
    <property type="match status" value="1"/>
</dbReference>
<dbReference type="Pfam" id="PF04359">
    <property type="entry name" value="DUF493"/>
    <property type="match status" value="1"/>
</dbReference>
<dbReference type="Proteomes" id="UP000619238">
    <property type="component" value="Unassembled WGS sequence"/>
</dbReference>
<accession>A0ABR7Q606</accession>
<sequence>MSSKNDTEAFYTKLKAQLEDTTKFPAIYMYKFIVPSREEKIKQVHQIFNNIGAVIDTKKSSKGTYTSVTITVNMKSADAIIQKYKDVSVVEGIISL</sequence>
<comment type="caution">
    <text evidence="1">The sequence shown here is derived from an EMBL/GenBank/DDBJ whole genome shotgun (WGS) entry which is preliminary data.</text>
</comment>
<name>A0ABR7Q606_9FLAO</name>
<organism evidence="1 2">
    <name type="scientific">Kordia aestuariivivens</name>
    <dbReference type="NCBI Taxonomy" id="2759037"/>
    <lineage>
        <taxon>Bacteria</taxon>
        <taxon>Pseudomonadati</taxon>
        <taxon>Bacteroidota</taxon>
        <taxon>Flavobacteriia</taxon>
        <taxon>Flavobacteriales</taxon>
        <taxon>Flavobacteriaceae</taxon>
        <taxon>Kordia</taxon>
    </lineage>
</organism>